<dbReference type="EMBL" id="JABFAJ010000019">
    <property type="protein sequence ID" value="NNU28081.1"/>
    <property type="molecule type" value="Genomic_DNA"/>
</dbReference>
<feature type="transmembrane region" description="Helical" evidence="1">
    <location>
        <begin position="61"/>
        <end position="91"/>
    </location>
</feature>
<evidence type="ECO:0000313" key="4">
    <source>
        <dbReference type="Proteomes" id="UP000557204"/>
    </source>
</evidence>
<keyword evidence="1" id="KW-1133">Transmembrane helix</keyword>
<feature type="transmembrane region" description="Helical" evidence="1">
    <location>
        <begin position="21"/>
        <end position="41"/>
    </location>
</feature>
<evidence type="ECO:0000259" key="2">
    <source>
        <dbReference type="Pfam" id="PF07853"/>
    </source>
</evidence>
<dbReference type="InterPro" id="IPR012867">
    <property type="entry name" value="DUF1648"/>
</dbReference>
<dbReference type="RefSeq" id="WP_171247600.1">
    <property type="nucleotide sequence ID" value="NZ_JABFAJ010000019.1"/>
</dbReference>
<reference evidence="3 4" key="1">
    <citation type="submission" date="2020-05" db="EMBL/GenBank/DDBJ databases">
        <title>Genome sequence of Isoptericola sp. JC619 isolated from Chilika lagoon, India.</title>
        <authorList>
            <person name="Kumar D."/>
            <person name="Appam K."/>
            <person name="Gandham S."/>
            <person name="Uppada J."/>
            <person name="Sasikala C."/>
            <person name="Venkata Ramana C."/>
        </authorList>
    </citation>
    <scope>NUCLEOTIDE SEQUENCE [LARGE SCALE GENOMIC DNA]</scope>
    <source>
        <strain evidence="3 4">JC619</strain>
    </source>
</reference>
<proteinExistence type="predicted"/>
<organism evidence="3 4">
    <name type="scientific">Isoptericola sediminis</name>
    <dbReference type="NCBI Taxonomy" id="2733572"/>
    <lineage>
        <taxon>Bacteria</taxon>
        <taxon>Bacillati</taxon>
        <taxon>Actinomycetota</taxon>
        <taxon>Actinomycetes</taxon>
        <taxon>Micrococcales</taxon>
        <taxon>Promicromonosporaceae</taxon>
        <taxon>Isoptericola</taxon>
    </lineage>
</organism>
<protein>
    <submittedName>
        <fullName evidence="3">DUF1648 domain-containing protein</fullName>
    </submittedName>
</protein>
<feature type="transmembrane region" description="Helical" evidence="1">
    <location>
        <begin position="217"/>
        <end position="236"/>
    </location>
</feature>
<comment type="caution">
    <text evidence="3">The sequence shown here is derived from an EMBL/GenBank/DDBJ whole genome shotgun (WGS) entry which is preliminary data.</text>
</comment>
<dbReference type="AlphaFoldDB" id="A0A849K5A8"/>
<sequence length="337" mass="34763">MTTPLDTVRTDWHGRARRSTLWSSVAGLGLTLTAAAVVRSWRDDLPARVATHWGPDGTPDATMTVTGLVTAVLALTVGLLALFAVVGLVWGSSASTRRMAAGSAVWSGGLGATLLLVGAGAQRGLDDASSATLSGWAVAATILLPLVPAVVAALVVPGDARQPADAPVPPEAARARLGTDERAAWLRTAQGGTGLAVGAAAVVGTTVLAVLTRQWPLLLVPAVLTLLFAAMFAFRVRVDATGLTARSVLGWPGTHVPADEVVAASVVHVDPFREFGGWGWRVGFRGGRIGIVLRAGEALLVERTGERSLVVTVDDAATGAALLNTLADRSRQNRTPH</sequence>
<feature type="transmembrane region" description="Helical" evidence="1">
    <location>
        <begin position="133"/>
        <end position="156"/>
    </location>
</feature>
<feature type="transmembrane region" description="Helical" evidence="1">
    <location>
        <begin position="103"/>
        <end position="121"/>
    </location>
</feature>
<name>A0A849K5A8_9MICO</name>
<evidence type="ECO:0000256" key="1">
    <source>
        <dbReference type="SAM" id="Phobius"/>
    </source>
</evidence>
<feature type="domain" description="DUF1648" evidence="2">
    <location>
        <begin position="31"/>
        <end position="69"/>
    </location>
</feature>
<accession>A0A849K5A8</accession>
<keyword evidence="4" id="KW-1185">Reference proteome</keyword>
<feature type="transmembrane region" description="Helical" evidence="1">
    <location>
        <begin position="192"/>
        <end position="211"/>
    </location>
</feature>
<keyword evidence="1" id="KW-0472">Membrane</keyword>
<gene>
    <name evidence="3" type="ORF">HLI28_11085</name>
</gene>
<keyword evidence="1" id="KW-0812">Transmembrane</keyword>
<dbReference type="Pfam" id="PF07853">
    <property type="entry name" value="DUF1648"/>
    <property type="match status" value="1"/>
</dbReference>
<evidence type="ECO:0000313" key="3">
    <source>
        <dbReference type="EMBL" id="NNU28081.1"/>
    </source>
</evidence>
<dbReference type="Proteomes" id="UP000557204">
    <property type="component" value="Unassembled WGS sequence"/>
</dbReference>